<dbReference type="EMBL" id="JAGEVG010000008">
    <property type="protein sequence ID" value="MBO3098289.1"/>
    <property type="molecule type" value="Genomic_DNA"/>
</dbReference>
<sequence length="165" mass="19299">MYRGPYKYKILLAGDANNRKIGKKFYNEKEVNFTDPLTDSALPKLYVISVANEIVYIGFTFQSIATRLNSGLKAKENNRAIGYKWKHIQEELELTVFVFQNLFGKGAEENKFVCQHLEAVESELVYLIRNKTGKWPRFQNDLQIHYESYKTAKEKALKIYNEIME</sequence>
<dbReference type="RefSeq" id="WP_208233432.1">
    <property type="nucleotide sequence ID" value="NZ_JAGEVG010000008.1"/>
</dbReference>
<comment type="caution">
    <text evidence="1">The sequence shown here is derived from an EMBL/GenBank/DDBJ whole genome shotgun (WGS) entry which is preliminary data.</text>
</comment>
<keyword evidence="2" id="KW-1185">Reference proteome</keyword>
<organism evidence="1 2">
    <name type="scientific">Gelidibacter pelagius</name>
    <dbReference type="NCBI Taxonomy" id="2819985"/>
    <lineage>
        <taxon>Bacteria</taxon>
        <taxon>Pseudomonadati</taxon>
        <taxon>Bacteroidota</taxon>
        <taxon>Flavobacteriia</taxon>
        <taxon>Flavobacteriales</taxon>
        <taxon>Flavobacteriaceae</taxon>
        <taxon>Gelidibacter</taxon>
    </lineage>
</organism>
<evidence type="ECO:0000313" key="2">
    <source>
        <dbReference type="Proteomes" id="UP000681315"/>
    </source>
</evidence>
<name>A0ABS3SRF9_9FLAO</name>
<accession>A0ABS3SRF9</accession>
<protein>
    <recommendedName>
        <fullName evidence="3">GIY-YIG domain-containing protein</fullName>
    </recommendedName>
</protein>
<reference evidence="1 2" key="1">
    <citation type="submission" date="2021-03" db="EMBL/GenBank/DDBJ databases">
        <title>Gelidibacter sp. nov., isolated from costal sediment.</title>
        <authorList>
            <person name="Lun K.-Y."/>
        </authorList>
    </citation>
    <scope>NUCLEOTIDE SEQUENCE [LARGE SCALE GENOMIC DNA]</scope>
    <source>
        <strain evidence="1 2">DF109</strain>
    </source>
</reference>
<dbReference type="Proteomes" id="UP000681315">
    <property type="component" value="Unassembled WGS sequence"/>
</dbReference>
<gene>
    <name evidence="1" type="ORF">J4051_08430</name>
</gene>
<evidence type="ECO:0008006" key="3">
    <source>
        <dbReference type="Google" id="ProtNLM"/>
    </source>
</evidence>
<evidence type="ECO:0000313" key="1">
    <source>
        <dbReference type="EMBL" id="MBO3098289.1"/>
    </source>
</evidence>
<proteinExistence type="predicted"/>